<evidence type="ECO:0000256" key="1">
    <source>
        <dbReference type="SAM" id="SignalP"/>
    </source>
</evidence>
<gene>
    <name evidence="2" type="ORF">B0T14DRAFT_508345</name>
</gene>
<proteinExistence type="predicted"/>
<dbReference type="AlphaFoldDB" id="A0AA39XI72"/>
<dbReference type="EMBL" id="JAULSU010000001">
    <property type="protein sequence ID" value="KAK0634076.1"/>
    <property type="molecule type" value="Genomic_DNA"/>
</dbReference>
<protein>
    <recommendedName>
        <fullName evidence="4">Secreted protein</fullName>
    </recommendedName>
</protein>
<evidence type="ECO:0008006" key="4">
    <source>
        <dbReference type="Google" id="ProtNLM"/>
    </source>
</evidence>
<organism evidence="2 3">
    <name type="scientific">Immersiella caudata</name>
    <dbReference type="NCBI Taxonomy" id="314043"/>
    <lineage>
        <taxon>Eukaryota</taxon>
        <taxon>Fungi</taxon>
        <taxon>Dikarya</taxon>
        <taxon>Ascomycota</taxon>
        <taxon>Pezizomycotina</taxon>
        <taxon>Sordariomycetes</taxon>
        <taxon>Sordariomycetidae</taxon>
        <taxon>Sordariales</taxon>
        <taxon>Lasiosphaeriaceae</taxon>
        <taxon>Immersiella</taxon>
    </lineage>
</organism>
<reference evidence="2" key="1">
    <citation type="submission" date="2023-06" db="EMBL/GenBank/DDBJ databases">
        <title>Genome-scale phylogeny and comparative genomics of the fungal order Sordariales.</title>
        <authorList>
            <consortium name="Lawrence Berkeley National Laboratory"/>
            <person name="Hensen N."/>
            <person name="Bonometti L."/>
            <person name="Westerberg I."/>
            <person name="Brannstrom I.O."/>
            <person name="Guillou S."/>
            <person name="Cros-Aarteil S."/>
            <person name="Calhoun S."/>
            <person name="Haridas S."/>
            <person name="Kuo A."/>
            <person name="Mondo S."/>
            <person name="Pangilinan J."/>
            <person name="Riley R."/>
            <person name="Labutti K."/>
            <person name="Andreopoulos B."/>
            <person name="Lipzen A."/>
            <person name="Chen C."/>
            <person name="Yanf M."/>
            <person name="Daum C."/>
            <person name="Ng V."/>
            <person name="Clum A."/>
            <person name="Steindorff A."/>
            <person name="Ohm R."/>
            <person name="Martin F."/>
            <person name="Silar P."/>
            <person name="Natvig D."/>
            <person name="Lalanne C."/>
            <person name="Gautier V."/>
            <person name="Ament-Velasquez S.L."/>
            <person name="Kruys A."/>
            <person name="Hutchinson M.I."/>
            <person name="Powell A.J."/>
            <person name="Barry K."/>
            <person name="Miller A.N."/>
            <person name="Grigoriev I.V."/>
            <person name="Debuchy R."/>
            <person name="Gladieux P."/>
            <person name="Thoren M.H."/>
            <person name="Johannesson H."/>
        </authorList>
    </citation>
    <scope>NUCLEOTIDE SEQUENCE</scope>
    <source>
        <strain evidence="2">CBS 606.72</strain>
    </source>
</reference>
<keyword evidence="3" id="KW-1185">Reference proteome</keyword>
<feature type="chain" id="PRO_5041397875" description="Secreted protein" evidence="1">
    <location>
        <begin position="23"/>
        <end position="90"/>
    </location>
</feature>
<name>A0AA39XI72_9PEZI</name>
<evidence type="ECO:0000313" key="3">
    <source>
        <dbReference type="Proteomes" id="UP001175000"/>
    </source>
</evidence>
<comment type="caution">
    <text evidence="2">The sequence shown here is derived from an EMBL/GenBank/DDBJ whole genome shotgun (WGS) entry which is preliminary data.</text>
</comment>
<evidence type="ECO:0000313" key="2">
    <source>
        <dbReference type="EMBL" id="KAK0634076.1"/>
    </source>
</evidence>
<keyword evidence="1" id="KW-0732">Signal</keyword>
<accession>A0AA39XI72</accession>
<feature type="signal peptide" evidence="1">
    <location>
        <begin position="1"/>
        <end position="22"/>
    </location>
</feature>
<sequence>MWTSFQLLCCLQLRTLLLPSWTRPIRFEFQCEEGADELKFIHNIPTGLVNPEALAARHDFGFRCHLAVKGSGFPEYGCHGTGFFGCARHG</sequence>
<dbReference type="Proteomes" id="UP001175000">
    <property type="component" value="Unassembled WGS sequence"/>
</dbReference>